<keyword evidence="3" id="KW-0560">Oxidoreductase</keyword>
<protein>
    <submittedName>
        <fullName evidence="4">NAD(P)-binding protein</fullName>
    </submittedName>
</protein>
<dbReference type="InterPro" id="IPR002347">
    <property type="entry name" value="SDR_fam"/>
</dbReference>
<dbReference type="OrthoDB" id="2102561at2759"/>
<dbReference type="AlphaFoldDB" id="A0A6A6X029"/>
<gene>
    <name evidence="4" type="ORF">K505DRAFT_328046</name>
</gene>
<dbReference type="Gene3D" id="3.40.50.720">
    <property type="entry name" value="NAD(P)-binding Rossmann-like Domain"/>
    <property type="match status" value="1"/>
</dbReference>
<organism evidence="4 5">
    <name type="scientific">Melanomma pulvis-pyrius CBS 109.77</name>
    <dbReference type="NCBI Taxonomy" id="1314802"/>
    <lineage>
        <taxon>Eukaryota</taxon>
        <taxon>Fungi</taxon>
        <taxon>Dikarya</taxon>
        <taxon>Ascomycota</taxon>
        <taxon>Pezizomycotina</taxon>
        <taxon>Dothideomycetes</taxon>
        <taxon>Pleosporomycetidae</taxon>
        <taxon>Pleosporales</taxon>
        <taxon>Melanommataceae</taxon>
        <taxon>Melanomma</taxon>
    </lineage>
</organism>
<dbReference type="GO" id="GO:0006654">
    <property type="term" value="P:phosphatidic acid biosynthetic process"/>
    <property type="evidence" value="ECO:0007669"/>
    <property type="project" value="TreeGrafter"/>
</dbReference>
<dbReference type="PROSITE" id="PS00061">
    <property type="entry name" value="ADH_SHORT"/>
    <property type="match status" value="1"/>
</dbReference>
<dbReference type="InterPro" id="IPR020904">
    <property type="entry name" value="Sc_DH/Rdtase_CS"/>
</dbReference>
<comment type="similarity">
    <text evidence="1">Belongs to the short-chain dehydrogenases/reductases (SDR) family.</text>
</comment>
<dbReference type="PANTHER" id="PTHR44169">
    <property type="entry name" value="NADPH-DEPENDENT 1-ACYLDIHYDROXYACETONE PHOSPHATE REDUCTASE"/>
    <property type="match status" value="1"/>
</dbReference>
<evidence type="ECO:0000256" key="1">
    <source>
        <dbReference type="ARBA" id="ARBA00006484"/>
    </source>
</evidence>
<dbReference type="SUPFAM" id="SSF51735">
    <property type="entry name" value="NAD(P)-binding Rossmann-fold domains"/>
    <property type="match status" value="1"/>
</dbReference>
<dbReference type="EMBL" id="MU002119">
    <property type="protein sequence ID" value="KAF2789699.1"/>
    <property type="molecule type" value="Genomic_DNA"/>
</dbReference>
<dbReference type="GO" id="GO:0000140">
    <property type="term" value="F:acylglycerone-phosphate reductase (NADP+) activity"/>
    <property type="evidence" value="ECO:0007669"/>
    <property type="project" value="TreeGrafter"/>
</dbReference>
<evidence type="ECO:0000313" key="4">
    <source>
        <dbReference type="EMBL" id="KAF2789699.1"/>
    </source>
</evidence>
<evidence type="ECO:0000313" key="5">
    <source>
        <dbReference type="Proteomes" id="UP000799757"/>
    </source>
</evidence>
<keyword evidence="2" id="KW-0521">NADP</keyword>
<sequence length="279" mass="30074">MAPKTVLITGCSDNGIGSALGKVFHERGYHVFATARNPAKMSWLGGLDNVTPVKLDITKAADIKAAVETVTKATDGKLDYFINNAAKNHFMPVLDVEVDAVRDLFESNYFGPLSTTQAFAPLLIKAKGQVSFITSISGYVNTPWMGLYASSKRAIEVVADTLRLELAPLGVTVLTVVTGGVKSSGQTYFDDLKLPEGSLYKGVEETILSRAKGGDGMPRMETLEYANAVVDEMEKGKSGKFWYGEFAEMVRQGTTAVAVPLEAMDSQMIQGTGLDTWKP</sequence>
<dbReference type="InterPro" id="IPR036291">
    <property type="entry name" value="NAD(P)-bd_dom_sf"/>
</dbReference>
<dbReference type="GO" id="GO:0005811">
    <property type="term" value="C:lipid droplet"/>
    <property type="evidence" value="ECO:0007669"/>
    <property type="project" value="TreeGrafter"/>
</dbReference>
<dbReference type="Proteomes" id="UP000799757">
    <property type="component" value="Unassembled WGS sequence"/>
</dbReference>
<dbReference type="GO" id="GO:0004806">
    <property type="term" value="F:triacylglycerol lipase activity"/>
    <property type="evidence" value="ECO:0007669"/>
    <property type="project" value="TreeGrafter"/>
</dbReference>
<evidence type="ECO:0000256" key="3">
    <source>
        <dbReference type="ARBA" id="ARBA00023002"/>
    </source>
</evidence>
<dbReference type="GO" id="GO:0019433">
    <property type="term" value="P:triglyceride catabolic process"/>
    <property type="evidence" value="ECO:0007669"/>
    <property type="project" value="TreeGrafter"/>
</dbReference>
<proteinExistence type="inferred from homology"/>
<reference evidence="4" key="1">
    <citation type="journal article" date="2020" name="Stud. Mycol.">
        <title>101 Dothideomycetes genomes: a test case for predicting lifestyles and emergence of pathogens.</title>
        <authorList>
            <person name="Haridas S."/>
            <person name="Albert R."/>
            <person name="Binder M."/>
            <person name="Bloem J."/>
            <person name="Labutti K."/>
            <person name="Salamov A."/>
            <person name="Andreopoulos B."/>
            <person name="Baker S."/>
            <person name="Barry K."/>
            <person name="Bills G."/>
            <person name="Bluhm B."/>
            <person name="Cannon C."/>
            <person name="Castanera R."/>
            <person name="Culley D."/>
            <person name="Daum C."/>
            <person name="Ezra D."/>
            <person name="Gonzalez J."/>
            <person name="Henrissat B."/>
            <person name="Kuo A."/>
            <person name="Liang C."/>
            <person name="Lipzen A."/>
            <person name="Lutzoni F."/>
            <person name="Magnuson J."/>
            <person name="Mondo S."/>
            <person name="Nolan M."/>
            <person name="Ohm R."/>
            <person name="Pangilinan J."/>
            <person name="Park H.-J."/>
            <person name="Ramirez L."/>
            <person name="Alfaro M."/>
            <person name="Sun H."/>
            <person name="Tritt A."/>
            <person name="Yoshinaga Y."/>
            <person name="Zwiers L.-H."/>
            <person name="Turgeon B."/>
            <person name="Goodwin S."/>
            <person name="Spatafora J."/>
            <person name="Crous P."/>
            <person name="Grigoriev I."/>
        </authorList>
    </citation>
    <scope>NUCLEOTIDE SEQUENCE</scope>
    <source>
        <strain evidence="4">CBS 109.77</strain>
    </source>
</reference>
<dbReference type="GO" id="GO:0005783">
    <property type="term" value="C:endoplasmic reticulum"/>
    <property type="evidence" value="ECO:0007669"/>
    <property type="project" value="TreeGrafter"/>
</dbReference>
<dbReference type="Pfam" id="PF00106">
    <property type="entry name" value="adh_short"/>
    <property type="match status" value="1"/>
</dbReference>
<dbReference type="PANTHER" id="PTHR44169:SF6">
    <property type="entry name" value="NADPH-DEPENDENT 1-ACYLDIHYDROXYACETONE PHOSPHATE REDUCTASE"/>
    <property type="match status" value="1"/>
</dbReference>
<evidence type="ECO:0000256" key="2">
    <source>
        <dbReference type="ARBA" id="ARBA00022857"/>
    </source>
</evidence>
<dbReference type="PRINTS" id="PR00081">
    <property type="entry name" value="GDHRDH"/>
</dbReference>
<accession>A0A6A6X029</accession>
<name>A0A6A6X029_9PLEO</name>
<keyword evidence="5" id="KW-1185">Reference proteome</keyword>